<name>A0A8S9HER5_BRACR</name>
<evidence type="ECO:0000313" key="2">
    <source>
        <dbReference type="EMBL" id="KAF2555166.1"/>
    </source>
</evidence>
<organism evidence="2 3">
    <name type="scientific">Brassica cretica</name>
    <name type="common">Mustard</name>
    <dbReference type="NCBI Taxonomy" id="69181"/>
    <lineage>
        <taxon>Eukaryota</taxon>
        <taxon>Viridiplantae</taxon>
        <taxon>Streptophyta</taxon>
        <taxon>Embryophyta</taxon>
        <taxon>Tracheophyta</taxon>
        <taxon>Spermatophyta</taxon>
        <taxon>Magnoliopsida</taxon>
        <taxon>eudicotyledons</taxon>
        <taxon>Gunneridae</taxon>
        <taxon>Pentapetalae</taxon>
        <taxon>rosids</taxon>
        <taxon>malvids</taxon>
        <taxon>Brassicales</taxon>
        <taxon>Brassicaceae</taxon>
        <taxon>Brassiceae</taxon>
        <taxon>Brassica</taxon>
    </lineage>
</organism>
<feature type="region of interest" description="Disordered" evidence="1">
    <location>
        <begin position="1"/>
        <end position="21"/>
    </location>
</feature>
<evidence type="ECO:0000313" key="3">
    <source>
        <dbReference type="Proteomes" id="UP000712281"/>
    </source>
</evidence>
<feature type="region of interest" description="Disordered" evidence="1">
    <location>
        <begin position="65"/>
        <end position="91"/>
    </location>
</feature>
<dbReference type="AlphaFoldDB" id="A0A8S9HER5"/>
<accession>A0A8S9HER5</accession>
<gene>
    <name evidence="2" type="ORF">F2Q68_00017058</name>
</gene>
<sequence length="91" mass="10056">MVAFGARKEKSCESSDSDISTDSKDYQVMLKKWMNLKNENLRLQNDLVQSREQCEDLAEELAAWSQRSLSGSTSGRTTGSKAGSSTARSCE</sequence>
<reference evidence="2" key="1">
    <citation type="submission" date="2019-12" db="EMBL/GenBank/DDBJ databases">
        <title>Genome sequencing and annotation of Brassica cretica.</title>
        <authorList>
            <person name="Studholme D.J."/>
            <person name="Sarris P.F."/>
        </authorList>
    </citation>
    <scope>NUCLEOTIDE SEQUENCE</scope>
    <source>
        <strain evidence="2">PFS-001/15</strain>
        <tissue evidence="2">Leaf</tissue>
    </source>
</reference>
<comment type="caution">
    <text evidence="2">The sequence shown here is derived from an EMBL/GenBank/DDBJ whole genome shotgun (WGS) entry which is preliminary data.</text>
</comment>
<dbReference type="Proteomes" id="UP000712281">
    <property type="component" value="Unassembled WGS sequence"/>
</dbReference>
<proteinExistence type="predicted"/>
<evidence type="ECO:0000256" key="1">
    <source>
        <dbReference type="SAM" id="MobiDB-lite"/>
    </source>
</evidence>
<dbReference type="EMBL" id="QGKW02001940">
    <property type="protein sequence ID" value="KAF2555166.1"/>
    <property type="molecule type" value="Genomic_DNA"/>
</dbReference>
<feature type="compositionally biased region" description="Basic and acidic residues" evidence="1">
    <location>
        <begin position="1"/>
        <end position="13"/>
    </location>
</feature>
<protein>
    <submittedName>
        <fullName evidence="2">Uncharacterized protein</fullName>
    </submittedName>
</protein>